<evidence type="ECO:0000256" key="2">
    <source>
        <dbReference type="SAM" id="Phobius"/>
    </source>
</evidence>
<gene>
    <name evidence="3" type="ORF">PoB_004213100</name>
</gene>
<keyword evidence="2" id="KW-0472">Membrane</keyword>
<evidence type="ECO:0000313" key="4">
    <source>
        <dbReference type="Proteomes" id="UP000735302"/>
    </source>
</evidence>
<accession>A0AAV4AWZ2</accession>
<sequence length="96" mass="10934">MLTQRSYLALPQYSRATSQPGGQSKPSTGRMGYALAMISELKLETYARLGLPSRYLILYSTLHILFFFPSFSYYALSNSFPLFFNNTPVVWMDSTL</sequence>
<reference evidence="3 4" key="1">
    <citation type="journal article" date="2021" name="Elife">
        <title>Chloroplast acquisition without the gene transfer in kleptoplastic sea slugs, Plakobranchus ocellatus.</title>
        <authorList>
            <person name="Maeda T."/>
            <person name="Takahashi S."/>
            <person name="Yoshida T."/>
            <person name="Shimamura S."/>
            <person name="Takaki Y."/>
            <person name="Nagai Y."/>
            <person name="Toyoda A."/>
            <person name="Suzuki Y."/>
            <person name="Arimoto A."/>
            <person name="Ishii H."/>
            <person name="Satoh N."/>
            <person name="Nishiyama T."/>
            <person name="Hasebe M."/>
            <person name="Maruyama T."/>
            <person name="Minagawa J."/>
            <person name="Obokata J."/>
            <person name="Shigenobu S."/>
        </authorList>
    </citation>
    <scope>NUCLEOTIDE SEQUENCE [LARGE SCALE GENOMIC DNA]</scope>
</reference>
<proteinExistence type="predicted"/>
<keyword evidence="2" id="KW-0812">Transmembrane</keyword>
<feature type="region of interest" description="Disordered" evidence="1">
    <location>
        <begin position="1"/>
        <end position="29"/>
    </location>
</feature>
<name>A0AAV4AWZ2_9GAST</name>
<feature type="compositionally biased region" description="Polar residues" evidence="1">
    <location>
        <begin position="14"/>
        <end position="27"/>
    </location>
</feature>
<dbReference type="Proteomes" id="UP000735302">
    <property type="component" value="Unassembled WGS sequence"/>
</dbReference>
<organism evidence="3 4">
    <name type="scientific">Plakobranchus ocellatus</name>
    <dbReference type="NCBI Taxonomy" id="259542"/>
    <lineage>
        <taxon>Eukaryota</taxon>
        <taxon>Metazoa</taxon>
        <taxon>Spiralia</taxon>
        <taxon>Lophotrochozoa</taxon>
        <taxon>Mollusca</taxon>
        <taxon>Gastropoda</taxon>
        <taxon>Heterobranchia</taxon>
        <taxon>Euthyneura</taxon>
        <taxon>Panpulmonata</taxon>
        <taxon>Sacoglossa</taxon>
        <taxon>Placobranchoidea</taxon>
        <taxon>Plakobranchidae</taxon>
        <taxon>Plakobranchus</taxon>
    </lineage>
</organism>
<feature type="transmembrane region" description="Helical" evidence="2">
    <location>
        <begin position="56"/>
        <end position="76"/>
    </location>
</feature>
<keyword evidence="2" id="KW-1133">Transmembrane helix</keyword>
<evidence type="ECO:0000256" key="1">
    <source>
        <dbReference type="SAM" id="MobiDB-lite"/>
    </source>
</evidence>
<evidence type="ECO:0000313" key="3">
    <source>
        <dbReference type="EMBL" id="GFO15626.1"/>
    </source>
</evidence>
<protein>
    <submittedName>
        <fullName evidence="3">Uncharacterized protein</fullName>
    </submittedName>
</protein>
<comment type="caution">
    <text evidence="3">The sequence shown here is derived from an EMBL/GenBank/DDBJ whole genome shotgun (WGS) entry which is preliminary data.</text>
</comment>
<keyword evidence="4" id="KW-1185">Reference proteome</keyword>
<dbReference type="EMBL" id="BLXT01004610">
    <property type="protein sequence ID" value="GFO15626.1"/>
    <property type="molecule type" value="Genomic_DNA"/>
</dbReference>
<dbReference type="AlphaFoldDB" id="A0AAV4AWZ2"/>